<gene>
    <name evidence="1" type="ORF">UU9_12323</name>
</gene>
<accession>I4VMU3</accession>
<dbReference type="PATRIC" id="fig|1163408.3.peg.2514"/>
<comment type="caution">
    <text evidence="1">The sequence shown here is derived from an EMBL/GenBank/DDBJ whole genome shotgun (WGS) entry which is preliminary data.</text>
</comment>
<dbReference type="STRING" id="1163408.UU9_12323"/>
<name>I4VMU3_9GAMM</name>
<organism evidence="1 2">
    <name type="scientific">Rhodanobacter fulvus Jip2</name>
    <dbReference type="NCBI Taxonomy" id="1163408"/>
    <lineage>
        <taxon>Bacteria</taxon>
        <taxon>Pseudomonadati</taxon>
        <taxon>Pseudomonadota</taxon>
        <taxon>Gammaproteobacteria</taxon>
        <taxon>Lysobacterales</taxon>
        <taxon>Rhodanobacteraceae</taxon>
        <taxon>Rhodanobacter</taxon>
    </lineage>
</organism>
<evidence type="ECO:0000313" key="1">
    <source>
        <dbReference type="EMBL" id="EIL88534.1"/>
    </source>
</evidence>
<evidence type="ECO:0000313" key="2">
    <source>
        <dbReference type="Proteomes" id="UP000004210"/>
    </source>
</evidence>
<reference evidence="1 2" key="1">
    <citation type="journal article" date="2012" name="J. Bacteriol.">
        <title>Genome sequences for six rhodanobacter strains, isolated from soils and the terrestrial subsurface, with variable denitrification capabilities.</title>
        <authorList>
            <person name="Kostka J.E."/>
            <person name="Green S.J."/>
            <person name="Rishishwar L."/>
            <person name="Prakash O."/>
            <person name="Katz L.S."/>
            <person name="Marino-Ramirez L."/>
            <person name="Jordan I.K."/>
            <person name="Munk C."/>
            <person name="Ivanova N."/>
            <person name="Mikhailova N."/>
            <person name="Watson D.B."/>
            <person name="Brown S.D."/>
            <person name="Palumbo A.V."/>
            <person name="Brooks S.C."/>
        </authorList>
    </citation>
    <scope>NUCLEOTIDE SEQUENCE [LARGE SCALE GENOMIC DNA]</scope>
    <source>
        <strain evidence="2">Jip2T</strain>
    </source>
</reference>
<dbReference type="eggNOG" id="ENOG50317EU">
    <property type="taxonomic scope" value="Bacteria"/>
</dbReference>
<dbReference type="EMBL" id="AJXU01000051">
    <property type="protein sequence ID" value="EIL88534.1"/>
    <property type="molecule type" value="Genomic_DNA"/>
</dbReference>
<sequence length="133" mass="14237">MFDLSLFRDTFPAFADLSVYPDARVSFQGSLADKLYGDDPWGDLQGYVAMLAVAHALSMQGKSGGSSGGVKGVVSAKSVDRVSVSYDVSATTYKDAAYFNGSPYGVELYWLIQMAGAGPMHVMGNSTVLPWQF</sequence>
<proteinExistence type="predicted"/>
<dbReference type="Pfam" id="PF13262">
    <property type="entry name" value="DUF4054"/>
    <property type="match status" value="1"/>
</dbReference>
<keyword evidence="2" id="KW-1185">Reference proteome</keyword>
<dbReference type="InterPro" id="IPR025127">
    <property type="entry name" value="DUF4054"/>
</dbReference>
<dbReference type="AlphaFoldDB" id="I4VMU3"/>
<dbReference type="Proteomes" id="UP000004210">
    <property type="component" value="Unassembled WGS sequence"/>
</dbReference>
<protein>
    <recommendedName>
        <fullName evidence="3">Bacteriophage protein</fullName>
    </recommendedName>
</protein>
<dbReference type="OrthoDB" id="8689462at2"/>
<evidence type="ECO:0008006" key="3">
    <source>
        <dbReference type="Google" id="ProtNLM"/>
    </source>
</evidence>
<dbReference type="RefSeq" id="WP_007082094.1">
    <property type="nucleotide sequence ID" value="NZ_AJXU01000051.1"/>
</dbReference>